<comment type="caution">
    <text evidence="1">The sequence shown here is derived from an EMBL/GenBank/DDBJ whole genome shotgun (WGS) entry which is preliminary data.</text>
</comment>
<reference evidence="1" key="1">
    <citation type="submission" date="2020-10" db="EMBL/GenBank/DDBJ databases">
        <title>Connecting structure to function with the recovery of over 1000 high-quality activated sludge metagenome-assembled genomes encoding full-length rRNA genes using long-read sequencing.</title>
        <authorList>
            <person name="Singleton C.M."/>
            <person name="Petriglieri F."/>
            <person name="Kristensen J.M."/>
            <person name="Kirkegaard R.H."/>
            <person name="Michaelsen T.Y."/>
            <person name="Andersen M.H."/>
            <person name="Karst S.M."/>
            <person name="Dueholm M.S."/>
            <person name="Nielsen P.H."/>
            <person name="Albertsen M."/>
        </authorList>
    </citation>
    <scope>NUCLEOTIDE SEQUENCE</scope>
    <source>
        <strain evidence="1">Hirt_18-Q3-R61-65_BATAC.395</strain>
    </source>
</reference>
<organism evidence="1 2">
    <name type="scientific">Candidatus Proximibacter danicus</name>
    <dbReference type="NCBI Taxonomy" id="2954365"/>
    <lineage>
        <taxon>Bacteria</taxon>
        <taxon>Pseudomonadati</taxon>
        <taxon>Pseudomonadota</taxon>
        <taxon>Betaproteobacteria</taxon>
        <taxon>Candidatus Proximibacter</taxon>
    </lineage>
</organism>
<proteinExistence type="predicted"/>
<accession>A0A9D7K4B5</accession>
<gene>
    <name evidence="1" type="ORF">IPL58_15005</name>
</gene>
<evidence type="ECO:0000313" key="1">
    <source>
        <dbReference type="EMBL" id="MBK8525219.1"/>
    </source>
</evidence>
<dbReference type="Proteomes" id="UP000886689">
    <property type="component" value="Unassembled WGS sequence"/>
</dbReference>
<dbReference type="AlphaFoldDB" id="A0A9D7K4B5"/>
<protein>
    <submittedName>
        <fullName evidence="1">Uncharacterized protein</fullName>
    </submittedName>
</protein>
<name>A0A9D7K4B5_9PROT</name>
<dbReference type="EMBL" id="JADJUC010000028">
    <property type="protein sequence ID" value="MBK8525219.1"/>
    <property type="molecule type" value="Genomic_DNA"/>
</dbReference>
<evidence type="ECO:0000313" key="2">
    <source>
        <dbReference type="Proteomes" id="UP000886689"/>
    </source>
</evidence>
<sequence length="219" mass="25208">MAGARTGWLLNMQSIKLGIQEIFMLRLFQTLLFSIFLTQIAFAAELTPTLDGESFTNQFVGKQPNGDKLLEFVRPTESFNNWTKLVGYRYQQLPALSNDPMKYALAMERLVKQTNPQAAVKISRNEQSGEAIVDFLTWPQDQSYMELNVFRFWKSKDGNAVVSVQLANKFVAPKPERSQNGANEYQRKLNEVRERRQNWIKQVADISIVAIEEQLVNLR</sequence>